<keyword evidence="7" id="KW-0479">Metal-binding</keyword>
<evidence type="ECO:0000256" key="11">
    <source>
        <dbReference type="SAM" id="MobiDB-lite"/>
    </source>
</evidence>
<evidence type="ECO:0000313" key="15">
    <source>
        <dbReference type="Proteomes" id="UP000250572"/>
    </source>
</evidence>
<keyword evidence="6" id="KW-0808">Transferase</keyword>
<dbReference type="GO" id="GO:1990817">
    <property type="term" value="F:poly(A) RNA polymerase activity"/>
    <property type="evidence" value="ECO:0007669"/>
    <property type="project" value="UniProtKB-EC"/>
</dbReference>
<comment type="caution">
    <text evidence="14">The sequence shown here is derived from an EMBL/GenBank/DDBJ whole genome shotgun (WGS) entry which is preliminary data.</text>
</comment>
<name>A0A315V9L8_GAMAF</name>
<comment type="cofactor">
    <cofactor evidence="1">
        <name>Mn(2+)</name>
        <dbReference type="ChEBI" id="CHEBI:29035"/>
    </cofactor>
</comment>
<feature type="domain" description="Poly(A) RNA polymerase mitochondrial-like central palm" evidence="13">
    <location>
        <begin position="191"/>
        <end position="329"/>
    </location>
</feature>
<protein>
    <recommendedName>
        <fullName evidence="4">polynucleotide adenylyltransferase</fullName>
        <ecNumber evidence="4">2.7.7.19</ecNumber>
    </recommendedName>
</protein>
<gene>
    <name evidence="14" type="ORF">CCH79_00006936</name>
</gene>
<comment type="subcellular location">
    <subcellularLocation>
        <location evidence="3">Cytoplasm</location>
    </subcellularLocation>
</comment>
<dbReference type="GO" id="GO:0031123">
    <property type="term" value="P:RNA 3'-end processing"/>
    <property type="evidence" value="ECO:0007669"/>
    <property type="project" value="TreeGrafter"/>
</dbReference>
<dbReference type="SUPFAM" id="SSF81301">
    <property type="entry name" value="Nucleotidyltransferase"/>
    <property type="match status" value="1"/>
</dbReference>
<evidence type="ECO:0000259" key="13">
    <source>
        <dbReference type="Pfam" id="PF22600"/>
    </source>
</evidence>
<dbReference type="Gene3D" id="3.30.460.10">
    <property type="entry name" value="Beta Polymerase, domain 2"/>
    <property type="match status" value="1"/>
</dbReference>
<dbReference type="Pfam" id="PF03828">
    <property type="entry name" value="PAP_assoc"/>
    <property type="match status" value="1"/>
</dbReference>
<sequence>MSSLGLSERMKNTEQHDRKGRTQRDDQTYCGPQSLVEFVGMFHRNKILARRGASNNTPYPPPRAPWYFDYQHGEPEAANSFNFLNIEQLPPYAWQPSPPTFAAFPRPPAVIIHGRKRHHNEYSAHAVKRQRLNPSPASSPRWIPHDNLAVGESSMFAPVGFEHFHSSPPITEVLTEPQSLTSLQDFVKDKLSGQMVELFEACQQQTSDLDRKEACRARLQGDIQKKFPVCFLSESRLYLTGSSISGLGCRSSDADLCLVIKGNRRPHPMDVLRQLQKDFRSLSYLARIQLIKAKVPILKFKERSSFLEFDLNVNNTVGIRNTFLLRTYAFADIRVRPLVLVVKKWAGHHQINDASKGTLSSYTLVLMVLHYLQTLEQPVLPSFQKTHPECFDPLMDIDEVPDGPKHVRLFTSTNQSSLGELLLGFLRYYATRFSWDKQVISVRQATTLPKTNSKEWRNKFICVEEPFEGSNVARAVHEKFKFDAIKKCFSESYRILNERKDLVSILALRAIINEEDEVHRSIRY</sequence>
<dbReference type="PANTHER" id="PTHR12271">
    <property type="entry name" value="POLY A POLYMERASE CID PAP -RELATED"/>
    <property type="match status" value="1"/>
</dbReference>
<dbReference type="AlphaFoldDB" id="A0A315V9L8"/>
<dbReference type="PANTHER" id="PTHR12271:SF40">
    <property type="entry name" value="POLY(A) RNA POLYMERASE GLD2"/>
    <property type="match status" value="1"/>
</dbReference>
<evidence type="ECO:0000256" key="3">
    <source>
        <dbReference type="ARBA" id="ARBA00004496"/>
    </source>
</evidence>
<evidence type="ECO:0000256" key="4">
    <source>
        <dbReference type="ARBA" id="ARBA00012388"/>
    </source>
</evidence>
<accession>A0A315V9L8</accession>
<dbReference type="Pfam" id="PF22600">
    <property type="entry name" value="MTPAP-like_central"/>
    <property type="match status" value="1"/>
</dbReference>
<dbReference type="SUPFAM" id="SSF81631">
    <property type="entry name" value="PAP/OAS1 substrate-binding domain"/>
    <property type="match status" value="1"/>
</dbReference>
<comment type="cofactor">
    <cofactor evidence="2">
        <name>Mg(2+)</name>
        <dbReference type="ChEBI" id="CHEBI:18420"/>
    </cofactor>
</comment>
<evidence type="ECO:0000256" key="5">
    <source>
        <dbReference type="ARBA" id="ARBA00022490"/>
    </source>
</evidence>
<dbReference type="Gene3D" id="1.10.1410.10">
    <property type="match status" value="1"/>
</dbReference>
<dbReference type="FunFam" id="1.10.1410.10:FF:000007">
    <property type="entry name" value="poly(A) RNA polymerase GLD2 isoform X1"/>
    <property type="match status" value="1"/>
</dbReference>
<organism evidence="14 15">
    <name type="scientific">Gambusia affinis</name>
    <name type="common">Western mosquitofish</name>
    <name type="synonym">Heterandria affinis</name>
    <dbReference type="NCBI Taxonomy" id="33528"/>
    <lineage>
        <taxon>Eukaryota</taxon>
        <taxon>Metazoa</taxon>
        <taxon>Chordata</taxon>
        <taxon>Craniata</taxon>
        <taxon>Vertebrata</taxon>
        <taxon>Euteleostomi</taxon>
        <taxon>Actinopterygii</taxon>
        <taxon>Neopterygii</taxon>
        <taxon>Teleostei</taxon>
        <taxon>Neoteleostei</taxon>
        <taxon>Acanthomorphata</taxon>
        <taxon>Ovalentaria</taxon>
        <taxon>Atherinomorphae</taxon>
        <taxon>Cyprinodontiformes</taxon>
        <taxon>Poeciliidae</taxon>
        <taxon>Poeciliinae</taxon>
        <taxon>Gambusia</taxon>
    </lineage>
</organism>
<dbReference type="STRING" id="33528.ENSGAFP00000017513"/>
<evidence type="ECO:0000256" key="2">
    <source>
        <dbReference type="ARBA" id="ARBA00001946"/>
    </source>
</evidence>
<evidence type="ECO:0000256" key="7">
    <source>
        <dbReference type="ARBA" id="ARBA00022723"/>
    </source>
</evidence>
<dbReference type="InterPro" id="IPR002058">
    <property type="entry name" value="PAP_assoc"/>
</dbReference>
<dbReference type="InterPro" id="IPR043519">
    <property type="entry name" value="NT_sf"/>
</dbReference>
<evidence type="ECO:0000313" key="14">
    <source>
        <dbReference type="EMBL" id="PWA19612.1"/>
    </source>
</evidence>
<keyword evidence="8" id="KW-0460">Magnesium</keyword>
<dbReference type="EMBL" id="NHOQ01002094">
    <property type="protein sequence ID" value="PWA19612.1"/>
    <property type="molecule type" value="Genomic_DNA"/>
</dbReference>
<dbReference type="GO" id="GO:0046872">
    <property type="term" value="F:metal ion binding"/>
    <property type="evidence" value="ECO:0007669"/>
    <property type="project" value="UniProtKB-KW"/>
</dbReference>
<dbReference type="CDD" id="cd05402">
    <property type="entry name" value="NT_PAP_TUTase"/>
    <property type="match status" value="1"/>
</dbReference>
<proteinExistence type="inferred from homology"/>
<feature type="domain" description="PAP-associated" evidence="12">
    <location>
        <begin position="417"/>
        <end position="471"/>
    </location>
</feature>
<feature type="non-terminal residue" evidence="14">
    <location>
        <position position="524"/>
    </location>
</feature>
<evidence type="ECO:0000256" key="6">
    <source>
        <dbReference type="ARBA" id="ARBA00022679"/>
    </source>
</evidence>
<comment type="catalytic activity">
    <reaction evidence="10">
        <text>RNA(n) + ATP = RNA(n)-3'-adenine ribonucleotide + diphosphate</text>
        <dbReference type="Rhea" id="RHEA:11332"/>
        <dbReference type="Rhea" id="RHEA-COMP:14527"/>
        <dbReference type="Rhea" id="RHEA-COMP:17347"/>
        <dbReference type="ChEBI" id="CHEBI:30616"/>
        <dbReference type="ChEBI" id="CHEBI:33019"/>
        <dbReference type="ChEBI" id="CHEBI:140395"/>
        <dbReference type="ChEBI" id="CHEBI:173115"/>
        <dbReference type="EC" id="2.7.7.19"/>
    </reaction>
</comment>
<dbReference type="InterPro" id="IPR054708">
    <property type="entry name" value="MTPAP-like_central"/>
</dbReference>
<reference evidence="14 15" key="1">
    <citation type="journal article" date="2018" name="G3 (Bethesda)">
        <title>A High-Quality Reference Genome for the Invasive Mosquitofish Gambusia affinis Using a Chicago Library.</title>
        <authorList>
            <person name="Hoffberg S.L."/>
            <person name="Troendle N.J."/>
            <person name="Glenn T.C."/>
            <person name="Mahmud O."/>
            <person name="Louha S."/>
            <person name="Chalopin D."/>
            <person name="Bennetzen J.L."/>
            <person name="Mauricio R."/>
        </authorList>
    </citation>
    <scope>NUCLEOTIDE SEQUENCE [LARGE SCALE GENOMIC DNA]</scope>
    <source>
        <strain evidence="14">NE01/NJP1002.9</strain>
        <tissue evidence="14">Muscle</tissue>
    </source>
</reference>
<keyword evidence="5" id="KW-0963">Cytoplasm</keyword>
<dbReference type="Proteomes" id="UP000250572">
    <property type="component" value="Unassembled WGS sequence"/>
</dbReference>
<evidence type="ECO:0000259" key="12">
    <source>
        <dbReference type="Pfam" id="PF03828"/>
    </source>
</evidence>
<dbReference type="GO" id="GO:0005737">
    <property type="term" value="C:cytoplasm"/>
    <property type="evidence" value="ECO:0007669"/>
    <property type="project" value="UniProtKB-SubCell"/>
</dbReference>
<dbReference type="EC" id="2.7.7.19" evidence="4"/>
<feature type="region of interest" description="Disordered" evidence="11">
    <location>
        <begin position="1"/>
        <end position="29"/>
    </location>
</feature>
<evidence type="ECO:0000256" key="1">
    <source>
        <dbReference type="ARBA" id="ARBA00001936"/>
    </source>
</evidence>
<feature type="compositionally biased region" description="Basic and acidic residues" evidence="11">
    <location>
        <begin position="8"/>
        <end position="27"/>
    </location>
</feature>
<comment type="similarity">
    <text evidence="9">Belongs to the DNA polymerase type-B-like family. GLD2 subfamily.</text>
</comment>
<evidence type="ECO:0000256" key="8">
    <source>
        <dbReference type="ARBA" id="ARBA00022842"/>
    </source>
</evidence>
<keyword evidence="15" id="KW-1185">Reference proteome</keyword>
<evidence type="ECO:0000256" key="9">
    <source>
        <dbReference type="ARBA" id="ARBA00038491"/>
    </source>
</evidence>
<evidence type="ECO:0000256" key="10">
    <source>
        <dbReference type="ARBA" id="ARBA00048830"/>
    </source>
</evidence>